<feature type="domain" description="YspA cpYpsA-related SLOG" evidence="1">
    <location>
        <begin position="2"/>
        <end position="61"/>
    </location>
</feature>
<dbReference type="InterPro" id="IPR019627">
    <property type="entry name" value="YAcAr"/>
</dbReference>
<organism evidence="3 4">
    <name type="scientific">Tunisvirus fontaine2</name>
    <dbReference type="NCBI Taxonomy" id="1421067"/>
    <lineage>
        <taxon>Viruses</taxon>
        <taxon>Varidnaviria</taxon>
        <taxon>Bamfordvirae</taxon>
        <taxon>Nucleocytoviricota</taxon>
        <taxon>Megaviricetes</taxon>
        <taxon>Pimascovirales</taxon>
        <taxon>Pimascovirales incertae sedis</taxon>
        <taxon>Marseilleviridae</taxon>
        <taxon>Losannavirus</taxon>
        <taxon>Losannavirus tunisense</taxon>
    </lineage>
</organism>
<dbReference type="Gene3D" id="3.40.50.450">
    <property type="match status" value="1"/>
</dbReference>
<evidence type="ECO:0000313" key="4">
    <source>
        <dbReference type="Proteomes" id="UP000232615"/>
    </source>
</evidence>
<feature type="domain" description="DUF4326" evidence="2">
    <location>
        <begin position="128"/>
        <end position="212"/>
    </location>
</feature>
<name>V9SDN7_9VIRU</name>
<accession>V9SDN7</accession>
<dbReference type="EMBL" id="KF483846">
    <property type="protein sequence ID" value="AHC54835.1"/>
    <property type="molecule type" value="Genomic_DNA"/>
</dbReference>
<evidence type="ECO:0000259" key="2">
    <source>
        <dbReference type="Pfam" id="PF14216"/>
    </source>
</evidence>
<gene>
    <name evidence="3" type="ORF">TNS_ORF117</name>
</gene>
<keyword evidence="4" id="KW-1185">Reference proteome</keyword>
<evidence type="ECO:0000313" key="3">
    <source>
        <dbReference type="EMBL" id="AHC54835.1"/>
    </source>
</evidence>
<dbReference type="Pfam" id="PF14216">
    <property type="entry name" value="DUF4326"/>
    <property type="match status" value="1"/>
</dbReference>
<dbReference type="Pfam" id="PF10686">
    <property type="entry name" value="YAcAr"/>
    <property type="match status" value="1"/>
</dbReference>
<reference evidence="3 4" key="1">
    <citation type="journal article" date="2014" name="Arch. Virol.">
        <title>Complete genome sequence of Tunisvirus, a new member of the proposed family Marseilleviridae.</title>
        <authorList>
            <person name="Aherfi S."/>
            <person name="Boughalmi M."/>
            <person name="Pagnier I."/>
            <person name="Fournous G."/>
            <person name="La Scola B."/>
            <person name="Raoult D."/>
            <person name="Colson P."/>
        </authorList>
    </citation>
    <scope>NUCLEOTIDE SEQUENCE [LARGE SCALE GENOMIC DNA]</scope>
    <source>
        <strain evidence="3 4">U484</strain>
    </source>
</reference>
<dbReference type="SUPFAM" id="SSF102405">
    <property type="entry name" value="MCP/YpsA-like"/>
    <property type="match status" value="1"/>
</dbReference>
<sequence>MKIGIVGGRDFCDRSLFSKELRKLWKQYNFTCVVSGGAKGADSLAEKWARHKKVELIVHPPKDKTKAYSYIERNKEIVGDSDFLVAFWDGESRGTNSTINFAKEKGIPVHVVPYGKLLGPPSRVKIQRKDGQIIHDCDIWIGRKCTMGGWNLPASPWANLWKLSEYSREESLTLYRKHAKEKLWERLGELSGKTLGCFCKETEDCHGDILVELWKEKYC</sequence>
<protein>
    <submittedName>
        <fullName evidence="3">Putative DNA recombination-mediator protein A</fullName>
    </submittedName>
</protein>
<dbReference type="InterPro" id="IPR025475">
    <property type="entry name" value="DUF4326"/>
</dbReference>
<evidence type="ECO:0000259" key="1">
    <source>
        <dbReference type="Pfam" id="PF10686"/>
    </source>
</evidence>
<dbReference type="Proteomes" id="UP000232615">
    <property type="component" value="Segment"/>
</dbReference>
<proteinExistence type="predicted"/>